<name>A0A4S3J8J9_9EURO</name>
<proteinExistence type="predicted"/>
<dbReference type="EMBL" id="SOSA01000429">
    <property type="protein sequence ID" value="THC91290.1"/>
    <property type="molecule type" value="Genomic_DNA"/>
</dbReference>
<dbReference type="Proteomes" id="UP000308092">
    <property type="component" value="Unassembled WGS sequence"/>
</dbReference>
<comment type="caution">
    <text evidence="2">The sequence shown here is derived from an EMBL/GenBank/DDBJ whole genome shotgun (WGS) entry which is preliminary data.</text>
</comment>
<dbReference type="RefSeq" id="XP_033430557.1">
    <property type="nucleotide sequence ID" value="XM_033564800.1"/>
</dbReference>
<keyword evidence="3" id="KW-1185">Reference proteome</keyword>
<evidence type="ECO:0000313" key="2">
    <source>
        <dbReference type="EMBL" id="THC91290.1"/>
    </source>
</evidence>
<gene>
    <name evidence="1" type="ORF">ATNIH1004_000074</name>
    <name evidence="2" type="ORF">EYZ11_009240</name>
</gene>
<evidence type="ECO:0000313" key="4">
    <source>
        <dbReference type="Proteomes" id="UP000324241"/>
    </source>
</evidence>
<dbReference type="STRING" id="1220188.A0A4S3J8J9"/>
<accession>A0A4S3J8J9</accession>
<protein>
    <submittedName>
        <fullName evidence="2">Uncharacterized protein</fullName>
    </submittedName>
</protein>
<evidence type="ECO:0000313" key="3">
    <source>
        <dbReference type="Proteomes" id="UP000308092"/>
    </source>
</evidence>
<dbReference type="OrthoDB" id="9983241at2759"/>
<reference evidence="2 3" key="1">
    <citation type="submission" date="2019-03" db="EMBL/GenBank/DDBJ databases">
        <title>The genome sequence of a newly discovered highly antifungal drug resistant Aspergillus species, Aspergillus tanneri NIH 1004.</title>
        <authorList>
            <person name="Mounaud S."/>
            <person name="Singh I."/>
            <person name="Joardar V."/>
            <person name="Pakala S."/>
            <person name="Pakala S."/>
            <person name="Venepally P."/>
            <person name="Hoover J."/>
            <person name="Nierman W."/>
            <person name="Chung J."/>
            <person name="Losada L."/>
        </authorList>
    </citation>
    <scope>NUCLEOTIDE SEQUENCE [LARGE SCALE GENOMIC DNA]</scope>
    <source>
        <strain evidence="2 3">NIH1004</strain>
    </source>
</reference>
<sequence length="331" mass="36864">MKLLLLYIPLVLASPCKIGPLPTDDFTLQVTNNPHLAPLSAIFNHSITVSQVLDSANRDLTKKSPPVGKGPLTVSWTWNAGDSNTLKWVPQGITSSADADPSGKHDGRESLLVSWYSNLTGNVRVSFVDRAKGRYRHALLVEPSTDDNYVPVDVHAGGIVWSGDQLYVVDTTEGIRVFDMKNIWEVEIGDKVGKVGDKYTAAGYRTDSTLLVGEFVRDSSKNATRFTKYPLSTDSLRTNEDVVKATFAHCVNFERMQGAFALGDKFHISRSNGRTPKAGDLFRWTVGKTAEVKNGWFMAGNEDLSYNSVRREYYTVSEYEKERFILGYKYS</sequence>
<reference evidence="1 4" key="2">
    <citation type="submission" date="2019-08" db="EMBL/GenBank/DDBJ databases">
        <title>The genome sequence of a newly discovered highly antifungal drug resistant Aspergillus species, Aspergillus tanneri NIH 1004.</title>
        <authorList>
            <person name="Mounaud S."/>
            <person name="Singh I."/>
            <person name="Joardar V."/>
            <person name="Pakala S."/>
            <person name="Pakala S."/>
            <person name="Venepally P."/>
            <person name="Chung J.K."/>
            <person name="Losada L."/>
            <person name="Nierman W.C."/>
        </authorList>
    </citation>
    <scope>NUCLEOTIDE SEQUENCE [LARGE SCALE GENOMIC DNA]</scope>
    <source>
        <strain evidence="1 4">NIH1004</strain>
    </source>
</reference>
<dbReference type="GeneID" id="54322776"/>
<evidence type="ECO:0000313" key="1">
    <source>
        <dbReference type="EMBL" id="KAA8651196.1"/>
    </source>
</evidence>
<dbReference type="VEuPathDB" id="FungiDB:EYZ11_009240"/>
<dbReference type="Proteomes" id="UP000324241">
    <property type="component" value="Unassembled WGS sequence"/>
</dbReference>
<organism evidence="2 3">
    <name type="scientific">Aspergillus tanneri</name>
    <dbReference type="NCBI Taxonomy" id="1220188"/>
    <lineage>
        <taxon>Eukaryota</taxon>
        <taxon>Fungi</taxon>
        <taxon>Dikarya</taxon>
        <taxon>Ascomycota</taxon>
        <taxon>Pezizomycotina</taxon>
        <taxon>Eurotiomycetes</taxon>
        <taxon>Eurotiomycetidae</taxon>
        <taxon>Eurotiales</taxon>
        <taxon>Aspergillaceae</taxon>
        <taxon>Aspergillus</taxon>
        <taxon>Aspergillus subgen. Circumdati</taxon>
    </lineage>
</organism>
<dbReference type="AlphaFoldDB" id="A0A4S3J8J9"/>
<dbReference type="EMBL" id="QUQM01000002">
    <property type="protein sequence ID" value="KAA8651196.1"/>
    <property type="molecule type" value="Genomic_DNA"/>
</dbReference>